<dbReference type="AlphaFoldDB" id="A0A9Q2NGR2"/>
<evidence type="ECO:0000313" key="3">
    <source>
        <dbReference type="Proteomes" id="UP000809337"/>
    </source>
</evidence>
<protein>
    <submittedName>
        <fullName evidence="2">DUF262 domain-containing protein</fullName>
    </submittedName>
</protein>
<dbReference type="Pfam" id="PF03235">
    <property type="entry name" value="GmrSD_N"/>
    <property type="match status" value="1"/>
</dbReference>
<dbReference type="InterPro" id="IPR004919">
    <property type="entry name" value="GmrSD_N"/>
</dbReference>
<comment type="caution">
    <text evidence="2">The sequence shown here is derived from an EMBL/GenBank/DDBJ whole genome shotgun (WGS) entry which is preliminary data.</text>
</comment>
<dbReference type="EMBL" id="JAFBWN010000003">
    <property type="protein sequence ID" value="MBM2354336.1"/>
    <property type="molecule type" value="Genomic_DNA"/>
</dbReference>
<gene>
    <name evidence="2" type="ORF">JQX14_07295</name>
</gene>
<evidence type="ECO:0000259" key="1">
    <source>
        <dbReference type="Pfam" id="PF03235"/>
    </source>
</evidence>
<evidence type="ECO:0000313" key="2">
    <source>
        <dbReference type="EMBL" id="MBM2354336.1"/>
    </source>
</evidence>
<dbReference type="PANTHER" id="PTHR39639:SF1">
    <property type="entry name" value="DUF262 DOMAIN-CONTAINING PROTEIN"/>
    <property type="match status" value="1"/>
</dbReference>
<sequence>MTLNQVIQPGRPTVTELLENLRNGTFFVDDSFQRRLVWTERQKARLIQTVLMGYPMPEVYLWQQPPNPETGKQKHSIVDGQQRLTTLFQFTANEWALESKHLDEVTGIDVYRDKSWKDLDTASKSRFWEYVVNVRTIPSDVSSEQITDVFMRLNETDKSLNPQELRNAQFNGEFIKAAEAITELDEFQSLEIFRDSQVRRMADIEFTSSLLMFLRKGLVEENTKTINEVYDLYNDEYPEAAEDVEKVREFFEHAHRTYLVTTETRKFFTRPIHLFSLFCVEQILKERGVDTANLGVLLDEFVEEYQSEQPSEAIEQYRLGAASRTRSRASRNLRTKSLLSKLA</sequence>
<organism evidence="2 3">
    <name type="scientific">Pseudosulfitobacter pseudonitzschiae</name>
    <dbReference type="NCBI Taxonomy" id="1402135"/>
    <lineage>
        <taxon>Bacteria</taxon>
        <taxon>Pseudomonadati</taxon>
        <taxon>Pseudomonadota</taxon>
        <taxon>Alphaproteobacteria</taxon>
        <taxon>Rhodobacterales</taxon>
        <taxon>Roseobacteraceae</taxon>
        <taxon>Pseudosulfitobacter</taxon>
    </lineage>
</organism>
<feature type="domain" description="GmrSD restriction endonucleases N-terminal" evidence="1">
    <location>
        <begin position="15"/>
        <end position="170"/>
    </location>
</feature>
<dbReference type="Proteomes" id="UP000809337">
    <property type="component" value="Unassembled WGS sequence"/>
</dbReference>
<reference evidence="2" key="1">
    <citation type="submission" date="2021-01" db="EMBL/GenBank/DDBJ databases">
        <title>Diatom-associated Roseobacters Show Island Model of Population Structure.</title>
        <authorList>
            <person name="Qu L."/>
            <person name="Feng X."/>
            <person name="Chen Y."/>
            <person name="Li L."/>
            <person name="Wang X."/>
            <person name="Hu Z."/>
            <person name="Wang H."/>
            <person name="Luo H."/>
        </authorList>
    </citation>
    <scope>NUCLEOTIDE SEQUENCE</scope>
    <source>
        <strain evidence="2">SM26-45</strain>
    </source>
</reference>
<dbReference type="RefSeq" id="WP_231033365.1">
    <property type="nucleotide sequence ID" value="NZ_JAJNGX010000003.1"/>
</dbReference>
<dbReference type="PANTHER" id="PTHR39639">
    <property type="entry name" value="CHROMOSOME 16, WHOLE GENOME SHOTGUN SEQUENCE"/>
    <property type="match status" value="1"/>
</dbReference>
<name>A0A9Q2NGR2_9RHOB</name>
<accession>A0A9Q2NGR2</accession>
<proteinExistence type="predicted"/>